<accession>A0ABZ1KJN8</accession>
<sequence>MVALPRRITSGSAGRTGATFPYGKDPRDRNIRIAPTYPGRDELGDALEGLALCVELAAAERLLAAGRPA</sequence>
<dbReference type="InterPro" id="IPR024551">
    <property type="entry name" value="AspAT_Ic"/>
</dbReference>
<keyword evidence="3" id="KW-1185">Reference proteome</keyword>
<dbReference type="Pfam" id="PF12897">
    <property type="entry name" value="Asp_aminotransf"/>
    <property type="match status" value="1"/>
</dbReference>
<protein>
    <submittedName>
        <fullName evidence="2">Uncharacterized protein</fullName>
    </submittedName>
</protein>
<proteinExistence type="predicted"/>
<dbReference type="EMBL" id="CP108164">
    <property type="protein sequence ID" value="WTQ80075.1"/>
    <property type="molecule type" value="Genomic_DNA"/>
</dbReference>
<name>A0ABZ1KJN8_STRAH</name>
<gene>
    <name evidence="2" type="ORF">OG350_07000</name>
</gene>
<reference evidence="2 3" key="1">
    <citation type="submission" date="2022-10" db="EMBL/GenBank/DDBJ databases">
        <title>The complete genomes of actinobacterial strains from the NBC collection.</title>
        <authorList>
            <person name="Joergensen T.S."/>
            <person name="Alvarez Arevalo M."/>
            <person name="Sterndorff E.B."/>
            <person name="Faurdal D."/>
            <person name="Vuksanovic O."/>
            <person name="Mourched A.-S."/>
            <person name="Charusanti P."/>
            <person name="Shaw S."/>
            <person name="Blin K."/>
            <person name="Weber T."/>
        </authorList>
    </citation>
    <scope>NUCLEOTIDE SEQUENCE [LARGE SCALE GENOMIC DNA]</scope>
    <source>
        <strain evidence="2 3">NBC_00156</strain>
    </source>
</reference>
<dbReference type="GeneID" id="97280158"/>
<evidence type="ECO:0000256" key="1">
    <source>
        <dbReference type="SAM" id="MobiDB-lite"/>
    </source>
</evidence>
<organism evidence="2 3">
    <name type="scientific">Streptomyces achromogenes</name>
    <dbReference type="NCBI Taxonomy" id="67255"/>
    <lineage>
        <taxon>Bacteria</taxon>
        <taxon>Bacillati</taxon>
        <taxon>Actinomycetota</taxon>
        <taxon>Actinomycetes</taxon>
        <taxon>Kitasatosporales</taxon>
        <taxon>Streptomycetaceae</taxon>
        <taxon>Streptomyces</taxon>
    </lineage>
</organism>
<dbReference type="RefSeq" id="WP_405446063.1">
    <property type="nucleotide sequence ID" value="NZ_CP108164.1"/>
</dbReference>
<evidence type="ECO:0000313" key="2">
    <source>
        <dbReference type="EMBL" id="WTQ80075.1"/>
    </source>
</evidence>
<evidence type="ECO:0000313" key="3">
    <source>
        <dbReference type="Proteomes" id="UP001622557"/>
    </source>
</evidence>
<dbReference type="Proteomes" id="UP001622557">
    <property type="component" value="Chromosome"/>
</dbReference>
<dbReference type="Gene3D" id="3.90.1150.10">
    <property type="entry name" value="Aspartate Aminotransferase, domain 1"/>
    <property type="match status" value="1"/>
</dbReference>
<dbReference type="InterPro" id="IPR015422">
    <property type="entry name" value="PyrdxlP-dep_Trfase_small"/>
</dbReference>
<feature type="region of interest" description="Disordered" evidence="1">
    <location>
        <begin position="1"/>
        <end position="31"/>
    </location>
</feature>